<dbReference type="PANTHER" id="PTHR47963:SF8">
    <property type="entry name" value="ATP-DEPENDENT RNA HELICASE DEAD"/>
    <property type="match status" value="1"/>
</dbReference>
<evidence type="ECO:0000256" key="1">
    <source>
        <dbReference type="ARBA" id="ARBA00012552"/>
    </source>
</evidence>
<feature type="region of interest" description="Disordered" evidence="8">
    <location>
        <begin position="402"/>
        <end position="501"/>
    </location>
</feature>
<proteinExistence type="inferred from homology"/>
<dbReference type="SMART" id="SM00490">
    <property type="entry name" value="HELICc"/>
    <property type="match status" value="1"/>
</dbReference>
<keyword evidence="5 7" id="KW-0067">ATP-binding</keyword>
<dbReference type="AlphaFoldDB" id="A0AAJ3NU04"/>
<dbReference type="InterPro" id="IPR014001">
    <property type="entry name" value="Helicase_ATP-bd"/>
</dbReference>
<keyword evidence="2 7" id="KW-0547">Nucleotide-binding</keyword>
<keyword evidence="3 7" id="KW-0378">Hydrolase</keyword>
<dbReference type="RefSeq" id="WP_085254195.1">
    <property type="nucleotide sequence ID" value="NZ_AP022573.1"/>
</dbReference>
<gene>
    <name evidence="12" type="ORF">AWC23_05675</name>
</gene>
<dbReference type="GO" id="GO:0003724">
    <property type="term" value="F:RNA helicase activity"/>
    <property type="evidence" value="ECO:0007669"/>
    <property type="project" value="UniProtKB-EC"/>
</dbReference>
<dbReference type="PANTHER" id="PTHR47963">
    <property type="entry name" value="DEAD-BOX ATP-DEPENDENT RNA HELICASE 47, MITOCHONDRIAL"/>
    <property type="match status" value="1"/>
</dbReference>
<name>A0AAJ3NU04_9MYCO</name>
<dbReference type="GO" id="GO:0009409">
    <property type="term" value="P:response to cold"/>
    <property type="evidence" value="ECO:0007669"/>
    <property type="project" value="TreeGrafter"/>
</dbReference>
<comment type="similarity">
    <text evidence="7">Belongs to the DEAD box helicase family.</text>
</comment>
<sequence length="501" mass="53917">MTATNTTELSFAELGVRDEIVRALAEKGIEHPFAIQELTLPMALAGDDVIGQARTGMGKTFAFGVPLLQRVTNGERPLTGAPRALVVVPTRELCMQVTEDLATAAKYLTAEDGRPLSVVSIYGGRAYEPQIEALRAGADVVVGTPGRLLDLAQQGHLQLGGLSMLVLDEADEMLDLGFLPDIERILRQIPTDRQAMLFSATMPGPIITLARTFMNQPTHIRAEAPHSSAVHDKTEQFVYRAHALDKVELVSRVLQAEGRGATMIFTRTKRTAQKVADELAERGFKVGAVHGDLNQVAREKALKAFRAGDIDVLVATDVAARGIDIDDVTHVVNYQIPEDEQAYVHRIGRTGRAGKTGVAVTLVDWDELPRWTMIDKALGLDTPEPAETYSNSPHLYAELGIPAEARGSVGSPRGTQTKRRDDGRDGQAEKSDKPARKRSGTRRRTRGGQPVTAHPAGNAAAGPATGEPTAEAASSSPSANPGASRRRRRRRKPAEASAPAN</sequence>
<protein>
    <recommendedName>
        <fullName evidence="1">RNA helicase</fullName>
        <ecNumber evidence="1">3.6.4.13</ecNumber>
    </recommendedName>
</protein>
<dbReference type="InterPro" id="IPR001650">
    <property type="entry name" value="Helicase_C-like"/>
</dbReference>
<dbReference type="GO" id="GO:0016787">
    <property type="term" value="F:hydrolase activity"/>
    <property type="evidence" value="ECO:0007669"/>
    <property type="project" value="UniProtKB-KW"/>
</dbReference>
<dbReference type="PROSITE" id="PS00039">
    <property type="entry name" value="DEAD_ATP_HELICASE"/>
    <property type="match status" value="1"/>
</dbReference>
<comment type="caution">
    <text evidence="12">The sequence shown here is derived from an EMBL/GenBank/DDBJ whole genome shotgun (WGS) entry which is preliminary data.</text>
</comment>
<accession>A0AAJ3NU04</accession>
<feature type="domain" description="Helicase C-terminal" evidence="10">
    <location>
        <begin position="248"/>
        <end position="394"/>
    </location>
</feature>
<dbReference type="Gene3D" id="3.40.50.300">
    <property type="entry name" value="P-loop containing nucleotide triphosphate hydrolases"/>
    <property type="match status" value="2"/>
</dbReference>
<evidence type="ECO:0000256" key="6">
    <source>
        <dbReference type="PROSITE-ProRule" id="PRU00552"/>
    </source>
</evidence>
<feature type="short sequence motif" description="Q motif" evidence="6">
    <location>
        <begin position="9"/>
        <end position="37"/>
    </location>
</feature>
<dbReference type="InterPro" id="IPR050547">
    <property type="entry name" value="DEAD_box_RNA_helicases"/>
</dbReference>
<evidence type="ECO:0000256" key="7">
    <source>
        <dbReference type="RuleBase" id="RU000492"/>
    </source>
</evidence>
<dbReference type="GO" id="GO:0005524">
    <property type="term" value="F:ATP binding"/>
    <property type="evidence" value="ECO:0007669"/>
    <property type="project" value="UniProtKB-KW"/>
</dbReference>
<evidence type="ECO:0000259" key="9">
    <source>
        <dbReference type="PROSITE" id="PS51192"/>
    </source>
</evidence>
<dbReference type="SMART" id="SM00487">
    <property type="entry name" value="DEXDc"/>
    <property type="match status" value="1"/>
</dbReference>
<evidence type="ECO:0000259" key="10">
    <source>
        <dbReference type="PROSITE" id="PS51194"/>
    </source>
</evidence>
<evidence type="ECO:0000256" key="2">
    <source>
        <dbReference type="ARBA" id="ARBA00022741"/>
    </source>
</evidence>
<dbReference type="InterPro" id="IPR027417">
    <property type="entry name" value="P-loop_NTPase"/>
</dbReference>
<dbReference type="GO" id="GO:0005840">
    <property type="term" value="C:ribosome"/>
    <property type="evidence" value="ECO:0007669"/>
    <property type="project" value="TreeGrafter"/>
</dbReference>
<feature type="domain" description="DEAD-box RNA helicase Q" evidence="11">
    <location>
        <begin position="9"/>
        <end position="37"/>
    </location>
</feature>
<dbReference type="SUPFAM" id="SSF52540">
    <property type="entry name" value="P-loop containing nucleoside triphosphate hydrolases"/>
    <property type="match status" value="1"/>
</dbReference>
<dbReference type="Pfam" id="PF00271">
    <property type="entry name" value="Helicase_C"/>
    <property type="match status" value="1"/>
</dbReference>
<feature type="domain" description="Helicase ATP-binding" evidence="9">
    <location>
        <begin position="40"/>
        <end position="220"/>
    </location>
</feature>
<dbReference type="Proteomes" id="UP000193387">
    <property type="component" value="Unassembled WGS sequence"/>
</dbReference>
<feature type="compositionally biased region" description="Basic and acidic residues" evidence="8">
    <location>
        <begin position="418"/>
        <end position="434"/>
    </location>
</feature>
<keyword evidence="13" id="KW-1185">Reference proteome</keyword>
<keyword evidence="4 7" id="KW-0347">Helicase</keyword>
<dbReference type="PROSITE" id="PS51194">
    <property type="entry name" value="HELICASE_CTER"/>
    <property type="match status" value="1"/>
</dbReference>
<dbReference type="EC" id="3.6.4.13" evidence="1"/>
<dbReference type="InterPro" id="IPR044742">
    <property type="entry name" value="DEAD/DEAH_RhlB"/>
</dbReference>
<dbReference type="PROSITE" id="PS51195">
    <property type="entry name" value="Q_MOTIF"/>
    <property type="match status" value="1"/>
</dbReference>
<dbReference type="PROSITE" id="PS51192">
    <property type="entry name" value="HELICASE_ATP_BIND_1"/>
    <property type="match status" value="1"/>
</dbReference>
<evidence type="ECO:0000313" key="13">
    <source>
        <dbReference type="Proteomes" id="UP000193387"/>
    </source>
</evidence>
<dbReference type="InterPro" id="IPR000629">
    <property type="entry name" value="RNA-helicase_DEAD-box_CS"/>
</dbReference>
<evidence type="ECO:0000256" key="8">
    <source>
        <dbReference type="SAM" id="MobiDB-lite"/>
    </source>
</evidence>
<dbReference type="InterPro" id="IPR014014">
    <property type="entry name" value="RNA_helicase_DEAD_Q_motif"/>
</dbReference>
<evidence type="ECO:0000259" key="11">
    <source>
        <dbReference type="PROSITE" id="PS51195"/>
    </source>
</evidence>
<dbReference type="CDD" id="cd00268">
    <property type="entry name" value="DEADc"/>
    <property type="match status" value="1"/>
</dbReference>
<reference evidence="12 13" key="1">
    <citation type="submission" date="2016-01" db="EMBL/GenBank/DDBJ databases">
        <title>The new phylogeny of the genus Mycobacterium.</title>
        <authorList>
            <person name="Tarcisio F."/>
            <person name="Conor M."/>
            <person name="Antonella G."/>
            <person name="Elisabetta G."/>
            <person name="Giulia F.S."/>
            <person name="Sara T."/>
            <person name="Anna F."/>
            <person name="Clotilde B."/>
            <person name="Roberto B."/>
            <person name="Veronica D.S."/>
            <person name="Fabio R."/>
            <person name="Monica P."/>
            <person name="Olivier J."/>
            <person name="Enrico T."/>
            <person name="Nicola S."/>
        </authorList>
    </citation>
    <scope>NUCLEOTIDE SEQUENCE [LARGE SCALE GENOMIC DNA]</scope>
    <source>
        <strain evidence="12 13">DSM 44616</strain>
    </source>
</reference>
<dbReference type="EMBL" id="LQPR01000011">
    <property type="protein sequence ID" value="ORW74010.1"/>
    <property type="molecule type" value="Genomic_DNA"/>
</dbReference>
<feature type="compositionally biased region" description="Low complexity" evidence="8">
    <location>
        <begin position="455"/>
        <end position="483"/>
    </location>
</feature>
<dbReference type="GO" id="GO:0033592">
    <property type="term" value="F:RNA strand annealing activity"/>
    <property type="evidence" value="ECO:0007669"/>
    <property type="project" value="TreeGrafter"/>
</dbReference>
<dbReference type="InterPro" id="IPR011545">
    <property type="entry name" value="DEAD/DEAH_box_helicase_dom"/>
</dbReference>
<evidence type="ECO:0000256" key="3">
    <source>
        <dbReference type="ARBA" id="ARBA00022801"/>
    </source>
</evidence>
<evidence type="ECO:0000256" key="5">
    <source>
        <dbReference type="ARBA" id="ARBA00022840"/>
    </source>
</evidence>
<feature type="compositionally biased region" description="Basic residues" evidence="8">
    <location>
        <begin position="435"/>
        <end position="446"/>
    </location>
</feature>
<dbReference type="Pfam" id="PF00270">
    <property type="entry name" value="DEAD"/>
    <property type="match status" value="1"/>
</dbReference>
<organism evidence="12 13">
    <name type="scientific">Mycobacterium saskatchewanense</name>
    <dbReference type="NCBI Taxonomy" id="220927"/>
    <lineage>
        <taxon>Bacteria</taxon>
        <taxon>Bacillati</taxon>
        <taxon>Actinomycetota</taxon>
        <taxon>Actinomycetes</taxon>
        <taxon>Mycobacteriales</taxon>
        <taxon>Mycobacteriaceae</taxon>
        <taxon>Mycobacterium</taxon>
        <taxon>Mycobacterium simiae complex</taxon>
    </lineage>
</organism>
<evidence type="ECO:0000256" key="4">
    <source>
        <dbReference type="ARBA" id="ARBA00022806"/>
    </source>
</evidence>
<dbReference type="CDD" id="cd18787">
    <property type="entry name" value="SF2_C_DEAD"/>
    <property type="match status" value="1"/>
</dbReference>
<dbReference type="GO" id="GO:0005829">
    <property type="term" value="C:cytosol"/>
    <property type="evidence" value="ECO:0007669"/>
    <property type="project" value="TreeGrafter"/>
</dbReference>
<evidence type="ECO:0000313" key="12">
    <source>
        <dbReference type="EMBL" id="ORW74010.1"/>
    </source>
</evidence>